<dbReference type="InterPro" id="IPR015943">
    <property type="entry name" value="WD40/YVTN_repeat-like_dom_sf"/>
</dbReference>
<dbReference type="PROSITE" id="PS50082">
    <property type="entry name" value="WD_REPEATS_2"/>
    <property type="match status" value="2"/>
</dbReference>
<dbReference type="PROSITE" id="PS51783">
    <property type="entry name" value="PH_BEACH"/>
    <property type="match status" value="1"/>
</dbReference>
<comment type="caution">
    <text evidence="7">The sequence shown here is derived from an EMBL/GenBank/DDBJ whole genome shotgun (WGS) entry which is preliminary data.</text>
</comment>
<dbReference type="InterPro" id="IPR036322">
    <property type="entry name" value="WD40_repeat_dom_sf"/>
</dbReference>
<feature type="domain" description="BEACH-type PH" evidence="6">
    <location>
        <begin position="1203"/>
        <end position="1325"/>
    </location>
</feature>
<dbReference type="InterPro" id="IPR000409">
    <property type="entry name" value="BEACH_dom"/>
</dbReference>
<feature type="compositionally biased region" description="Basic and acidic residues" evidence="4">
    <location>
        <begin position="1143"/>
        <end position="1160"/>
    </location>
</feature>
<gene>
    <name evidence="7" type="ORF">L210DRAFT_3445126</name>
</gene>
<dbReference type="Pfam" id="PF23295">
    <property type="entry name" value="Arm_4"/>
    <property type="match status" value="1"/>
</dbReference>
<dbReference type="SUPFAM" id="SSF50978">
    <property type="entry name" value="WD40 repeat-like"/>
    <property type="match status" value="1"/>
</dbReference>
<dbReference type="Gene3D" id="2.130.10.10">
    <property type="entry name" value="YVTN repeat-like/Quinoprotein amine dehydrogenase"/>
    <property type="match status" value="1"/>
</dbReference>
<reference evidence="7" key="2">
    <citation type="journal article" date="2020" name="Nat. Commun.">
        <title>Large-scale genome sequencing of mycorrhizal fungi provides insights into the early evolution of symbiotic traits.</title>
        <authorList>
            <person name="Miyauchi S."/>
            <person name="Kiss E."/>
            <person name="Kuo A."/>
            <person name="Drula E."/>
            <person name="Kohler A."/>
            <person name="Sanchez-Garcia M."/>
            <person name="Morin E."/>
            <person name="Andreopoulos B."/>
            <person name="Barry K.W."/>
            <person name="Bonito G."/>
            <person name="Buee M."/>
            <person name="Carver A."/>
            <person name="Chen C."/>
            <person name="Cichocki N."/>
            <person name="Clum A."/>
            <person name="Culley D."/>
            <person name="Crous P.W."/>
            <person name="Fauchery L."/>
            <person name="Girlanda M."/>
            <person name="Hayes R.D."/>
            <person name="Keri Z."/>
            <person name="LaButti K."/>
            <person name="Lipzen A."/>
            <person name="Lombard V."/>
            <person name="Magnuson J."/>
            <person name="Maillard F."/>
            <person name="Murat C."/>
            <person name="Nolan M."/>
            <person name="Ohm R.A."/>
            <person name="Pangilinan J."/>
            <person name="Pereira M.F."/>
            <person name="Perotto S."/>
            <person name="Peter M."/>
            <person name="Pfister S."/>
            <person name="Riley R."/>
            <person name="Sitrit Y."/>
            <person name="Stielow J.B."/>
            <person name="Szollosi G."/>
            <person name="Zifcakova L."/>
            <person name="Stursova M."/>
            <person name="Spatafora J.W."/>
            <person name="Tedersoo L."/>
            <person name="Vaario L.M."/>
            <person name="Yamada A."/>
            <person name="Yan M."/>
            <person name="Wang P."/>
            <person name="Xu J."/>
            <person name="Bruns T."/>
            <person name="Baldrian P."/>
            <person name="Vilgalys R."/>
            <person name="Dunand C."/>
            <person name="Henrissat B."/>
            <person name="Grigoriev I.V."/>
            <person name="Hibbett D."/>
            <person name="Nagy L.G."/>
            <person name="Martin F.M."/>
        </authorList>
    </citation>
    <scope>NUCLEOTIDE SEQUENCE</scope>
    <source>
        <strain evidence="7">BED1</strain>
    </source>
</reference>
<dbReference type="InterPro" id="IPR019775">
    <property type="entry name" value="WD40_repeat_CS"/>
</dbReference>
<reference evidence="7" key="1">
    <citation type="submission" date="2019-10" db="EMBL/GenBank/DDBJ databases">
        <authorList>
            <consortium name="DOE Joint Genome Institute"/>
            <person name="Kuo A."/>
            <person name="Miyauchi S."/>
            <person name="Kiss E."/>
            <person name="Drula E."/>
            <person name="Kohler A."/>
            <person name="Sanchez-Garcia M."/>
            <person name="Andreopoulos B."/>
            <person name="Barry K.W."/>
            <person name="Bonito G."/>
            <person name="Buee M."/>
            <person name="Carver A."/>
            <person name="Chen C."/>
            <person name="Cichocki N."/>
            <person name="Clum A."/>
            <person name="Culley D."/>
            <person name="Crous P.W."/>
            <person name="Fauchery L."/>
            <person name="Girlanda M."/>
            <person name="Hayes R."/>
            <person name="Keri Z."/>
            <person name="LaButti K."/>
            <person name="Lipzen A."/>
            <person name="Lombard V."/>
            <person name="Magnuson J."/>
            <person name="Maillard F."/>
            <person name="Morin E."/>
            <person name="Murat C."/>
            <person name="Nolan M."/>
            <person name="Ohm R."/>
            <person name="Pangilinan J."/>
            <person name="Pereira M."/>
            <person name="Perotto S."/>
            <person name="Peter M."/>
            <person name="Riley R."/>
            <person name="Sitrit Y."/>
            <person name="Stielow B."/>
            <person name="Szollosi G."/>
            <person name="Zifcakova L."/>
            <person name="Stursova M."/>
            <person name="Spatafora J.W."/>
            <person name="Tedersoo L."/>
            <person name="Vaario L.-M."/>
            <person name="Yamada A."/>
            <person name="Yan M."/>
            <person name="Wang P."/>
            <person name="Xu J."/>
            <person name="Bruns T."/>
            <person name="Baldrian P."/>
            <person name="Vilgalys R."/>
            <person name="Henrissat B."/>
            <person name="Grigoriev I.V."/>
            <person name="Hibbett D."/>
            <person name="Nagy L.G."/>
            <person name="Martin F.M."/>
        </authorList>
    </citation>
    <scope>NUCLEOTIDE SEQUENCE</scope>
    <source>
        <strain evidence="7">BED1</strain>
    </source>
</reference>
<dbReference type="InterPro" id="IPR056252">
    <property type="entry name" value="Alfy-like_Arm-like"/>
</dbReference>
<dbReference type="InterPro" id="IPR031570">
    <property type="entry name" value="NBEA/BDCP_DUF4704"/>
</dbReference>
<dbReference type="PROSITE" id="PS50294">
    <property type="entry name" value="WD_REPEATS_REGION"/>
    <property type="match status" value="1"/>
</dbReference>
<dbReference type="SMART" id="SM00320">
    <property type="entry name" value="WD40"/>
    <property type="match status" value="3"/>
</dbReference>
<dbReference type="Pfam" id="PF14844">
    <property type="entry name" value="PH_BEACH"/>
    <property type="match status" value="1"/>
</dbReference>
<dbReference type="SUPFAM" id="SSF50729">
    <property type="entry name" value="PH domain-like"/>
    <property type="match status" value="1"/>
</dbReference>
<evidence type="ECO:0000256" key="1">
    <source>
        <dbReference type="ARBA" id="ARBA00022574"/>
    </source>
</evidence>
<dbReference type="Pfam" id="PF15787">
    <property type="entry name" value="DUF4704"/>
    <property type="match status" value="1"/>
</dbReference>
<dbReference type="PANTHER" id="PTHR46108">
    <property type="entry name" value="BLUE CHEESE"/>
    <property type="match status" value="1"/>
</dbReference>
<evidence type="ECO:0000259" key="6">
    <source>
        <dbReference type="PROSITE" id="PS51783"/>
    </source>
</evidence>
<evidence type="ECO:0000256" key="2">
    <source>
        <dbReference type="ARBA" id="ARBA00022737"/>
    </source>
</evidence>
<evidence type="ECO:0000313" key="8">
    <source>
        <dbReference type="Proteomes" id="UP001194468"/>
    </source>
</evidence>
<dbReference type="Pfam" id="PF13385">
    <property type="entry name" value="Laminin_G_3"/>
    <property type="match status" value="1"/>
</dbReference>
<feature type="repeat" description="WD" evidence="3">
    <location>
        <begin position="1747"/>
        <end position="1773"/>
    </location>
</feature>
<feature type="compositionally biased region" description="Basic and acidic residues" evidence="4">
    <location>
        <begin position="1120"/>
        <end position="1134"/>
    </location>
</feature>
<feature type="domain" description="BEACH" evidence="5">
    <location>
        <begin position="1359"/>
        <end position="1648"/>
    </location>
</feature>
<protein>
    <recommendedName>
        <fullName evidence="9">Beach-domain-containing protein</fullName>
    </recommendedName>
</protein>
<dbReference type="Gene3D" id="1.10.1540.10">
    <property type="entry name" value="BEACH domain"/>
    <property type="match status" value="1"/>
</dbReference>
<dbReference type="Proteomes" id="UP001194468">
    <property type="component" value="Unassembled WGS sequence"/>
</dbReference>
<dbReference type="SUPFAM" id="SSF81837">
    <property type="entry name" value="BEACH domain"/>
    <property type="match status" value="1"/>
</dbReference>
<dbReference type="Gene3D" id="2.30.29.30">
    <property type="entry name" value="Pleckstrin-homology domain (PH domain)/Phosphotyrosine-binding domain (PTB)"/>
    <property type="match status" value="1"/>
</dbReference>
<dbReference type="InterPro" id="IPR011993">
    <property type="entry name" value="PH-like_dom_sf"/>
</dbReference>
<dbReference type="SUPFAM" id="SSF49899">
    <property type="entry name" value="Concanavalin A-like lectins/glucanases"/>
    <property type="match status" value="1"/>
</dbReference>
<dbReference type="EMBL" id="WHUW01000007">
    <property type="protein sequence ID" value="KAF8444038.1"/>
    <property type="molecule type" value="Genomic_DNA"/>
</dbReference>
<dbReference type="InterPro" id="IPR051944">
    <property type="entry name" value="BEACH_domain_protein"/>
</dbReference>
<feature type="region of interest" description="Disordered" evidence="4">
    <location>
        <begin position="1120"/>
        <end position="1192"/>
    </location>
</feature>
<keyword evidence="8" id="KW-1185">Reference proteome</keyword>
<feature type="repeat" description="WD" evidence="3">
    <location>
        <begin position="1797"/>
        <end position="1838"/>
    </location>
</feature>
<dbReference type="InterPro" id="IPR023362">
    <property type="entry name" value="PH-BEACH_dom"/>
</dbReference>
<evidence type="ECO:0000256" key="3">
    <source>
        <dbReference type="PROSITE-ProRule" id="PRU00221"/>
    </source>
</evidence>
<dbReference type="InterPro" id="IPR013320">
    <property type="entry name" value="ConA-like_dom_sf"/>
</dbReference>
<feature type="compositionally biased region" description="Basic and acidic residues" evidence="4">
    <location>
        <begin position="1171"/>
        <end position="1180"/>
    </location>
</feature>
<evidence type="ECO:0000313" key="7">
    <source>
        <dbReference type="EMBL" id="KAF8444038.1"/>
    </source>
</evidence>
<dbReference type="InterPro" id="IPR036372">
    <property type="entry name" value="BEACH_dom_sf"/>
</dbReference>
<proteinExistence type="predicted"/>
<dbReference type="CDD" id="cd06071">
    <property type="entry name" value="Beach"/>
    <property type="match status" value="1"/>
</dbReference>
<evidence type="ECO:0000259" key="5">
    <source>
        <dbReference type="PROSITE" id="PS50197"/>
    </source>
</evidence>
<dbReference type="PROSITE" id="PS00678">
    <property type="entry name" value="WD_REPEATS_1"/>
    <property type="match status" value="1"/>
</dbReference>
<dbReference type="Gene3D" id="2.60.120.200">
    <property type="match status" value="1"/>
</dbReference>
<keyword evidence="2" id="KW-0677">Repeat</keyword>
<evidence type="ECO:0008006" key="9">
    <source>
        <dbReference type="Google" id="ProtNLM"/>
    </source>
</evidence>
<name>A0AAD4C0F5_BOLED</name>
<dbReference type="Pfam" id="PF02138">
    <property type="entry name" value="Beach"/>
    <property type="match status" value="1"/>
</dbReference>
<accession>A0AAD4C0F5</accession>
<organism evidence="7 8">
    <name type="scientific">Boletus edulis BED1</name>
    <dbReference type="NCBI Taxonomy" id="1328754"/>
    <lineage>
        <taxon>Eukaryota</taxon>
        <taxon>Fungi</taxon>
        <taxon>Dikarya</taxon>
        <taxon>Basidiomycota</taxon>
        <taxon>Agaricomycotina</taxon>
        <taxon>Agaricomycetes</taxon>
        <taxon>Agaricomycetidae</taxon>
        <taxon>Boletales</taxon>
        <taxon>Boletineae</taxon>
        <taxon>Boletaceae</taxon>
        <taxon>Boletoideae</taxon>
        <taxon>Boletus</taxon>
    </lineage>
</organism>
<dbReference type="PROSITE" id="PS50197">
    <property type="entry name" value="BEACH"/>
    <property type="match status" value="1"/>
</dbReference>
<dbReference type="PANTHER" id="PTHR46108:SF4">
    <property type="entry name" value="BLUE CHEESE"/>
    <property type="match status" value="1"/>
</dbReference>
<dbReference type="SMART" id="SM01026">
    <property type="entry name" value="Beach"/>
    <property type="match status" value="1"/>
</dbReference>
<evidence type="ECO:0000256" key="4">
    <source>
        <dbReference type="SAM" id="MobiDB-lite"/>
    </source>
</evidence>
<dbReference type="InterPro" id="IPR001680">
    <property type="entry name" value="WD40_rpt"/>
</dbReference>
<keyword evidence="1 3" id="KW-0853">WD repeat</keyword>
<sequence>MLRSLLAPLRNLQDHGHETGTSNDAQSGALAATTDGSALATQIKSLVEVLKLTEDTNLRITILQSLQSLTGEHSWTLDAFREADGFLVLIHVLSTLPAMPSALSTPHSTQQVLDCMQLSFMLTSKALNHHPIDLTFFEEYVGYTALSDACDALIKHPVTFEKTLGCLLSLSFHEVAVADLFVTLQASCHDLHELDIHFLDFAPSLGTIHLPRVFKIVWEIVLGYLTTNTSLRLIVYKILEHLTHSSHRNLAVLSMLGILTPMFSSFISLSTVDRHAAERRLQYRIIKRLFEMGASTQDAQRLLQCAVKEDKSLDTEMIDLIRVSLRSKWPPHISFQDMSAVTMPLGDWTTLPTSGLTFMLWVWFERMPSVAHKIFSISFGSRYAIEMSIGSDGVLALRTSSRPEFANLSKTRMETSRWTHITLVYYPHRASQPAVRVFVDGVLSETFDWTYPSVHGNCVGEITLGDKRQDTSSWCIVSAYLLSTPLDDELPRFIHHLGPKYQGNFQDRALVRFLTYEASTSLNMHMVGSGSVSGETSLKKAIRDGILINEASILCKIVTKDIADFPPLDVHPLHKKQGTGSMAISGPLVAIPCRPLDLAFGSIGGAQLVLCLVSLAETSHELSRTIAILCDSLRDCWQNSEDMERVSGYDVLASILYQKSRLINMTTFEILFEFLGLSFRSPDVSTVTNTVAYVAIALDFELWSMTTPDVQRAHLEHFAFLLRASRHRKFNAKVCLSKLNLVRRLLFAMQLSWYSPEIVFHLVNALGVVMQAQCSANDVIKPVASYIAANATSCMCNPLSLPLPWSSFTGGNEKARLVLDAVISFLRIPTMYMKFAEALPVARITLLWLGSEPSPAHVCQVLAVIGISFSASASFGKKFELASGWLTLKKVLPPIWNDAIHEAALDLLLQPARDGGSASRAIKCPQMLAVMLLAFRQGLLAYSDTQIQGLSRPVVERILGDLINLHSSHSSFRQLFKSQTSAEILIECLSSSPGNNDPRVSTRLTQLGLLVAMGNHVPPPQKQQILEITKPGSRPASHVITPSSSRLSSVQEEALQKSTARLEEWRNTIVNSERERFRKTFIDMRERRRHIAVISEGVLGGCSERDVWCHLGPERTWRLDETEGPHRTRNKLESFTDSPGLAHHTETDLNSTKDDERDPDVSSTLQVGSLIKEDAERSSDDNGAALEDEIAEDKHRRVRHELEPGDVIEAVSTICRVSGVDSYPGLLIFGRTHLYMLDGLIENDVGELIDAVDAPKGMFFVAGSTPHLRSPQRARRWSLEQIAGFSNKSFLFRDVALEIFFKDSRTLLAVFLDGARRHDVSQRLQTIIMRHSTQEHVSILGLVLREMSIAMPKGKGRASLIADDKALATAQRQWQNRKISNYTYLSILNQLSGRTPNDATQYPVFPWVLKDYTSDTLDLSSPDSFRDLSKPMGALTPERCGIARSRYENLESVGEKPFHYGTHFSSSMIVCHYLIRMAPYTSMFKTLQGGDWDLPDRLFIDIGRSYLSASQDMRGDVRELIPEFFTCPEFLENLSNIDFGCSTSTGEKIHNVKLPPWAKGDPLFFVHMHRQALESRYVSENLPAWIDLIWGCKQRDVDALNVFHPLSYEGAIDLDKITDPLEREATVGIIHNFGQTPRKLFSVPHPPRNLQGILSLPVRASRGVPEDALALTRDPRPLKVELSGPVACVVKDGSGRVIPMPEGLLSPPSRFDEQIQWGKDDNLRTLHHGTVIQTIEATSPSCAAFADQDTLVTGSDDSLVRIWRMSHTSPSSSPFVGSTTIKTRKGQEPSLTLVHLLRKHIAPVISLCVSRAWTVVISGSLDGSAIVWDLNRGLYVRSIWHADGDSSVEDAAVHLVAINESTGYISTCSTHSLWLHTINARPIARLDLTSNTPRGQVPCVTSITFHERDYSHLGILAIGRADGSIALYTWNAEDTPKGAKAQWGFLKVRDLEAEKNTSASITSLHFIGETLWVGESSGKVARWFLPD</sequence>